<evidence type="ECO:0000313" key="2">
    <source>
        <dbReference type="Proteomes" id="UP001148629"/>
    </source>
</evidence>
<protein>
    <submittedName>
        <fullName evidence="1">Uncharacterized protein</fullName>
    </submittedName>
</protein>
<sequence length="123" mass="13844">MSKRQWLYSRKPHRACQALRWLRPYAEIAPEVVEAVNATDPIHRQTRALGASSPEGGGEGRRPKTWRDRRGMDMETNASYNDSTDDESGTEGDDYRDGDSDDYDDDESMSLDSDDPGMEKGSP</sequence>
<dbReference type="Proteomes" id="UP001148629">
    <property type="component" value="Unassembled WGS sequence"/>
</dbReference>
<evidence type="ECO:0000313" key="1">
    <source>
        <dbReference type="EMBL" id="KAJ3546947.1"/>
    </source>
</evidence>
<comment type="caution">
    <text evidence="1">The sequence shown here is derived from an EMBL/GenBank/DDBJ whole genome shotgun (WGS) entry which is preliminary data.</text>
</comment>
<proteinExistence type="predicted"/>
<gene>
    <name evidence="1" type="ORF">NM208_g1759</name>
</gene>
<dbReference type="EMBL" id="JANRMS010000095">
    <property type="protein sequence ID" value="KAJ3546947.1"/>
    <property type="molecule type" value="Genomic_DNA"/>
</dbReference>
<organism evidence="1 2">
    <name type="scientific">Fusarium decemcellulare</name>
    <dbReference type="NCBI Taxonomy" id="57161"/>
    <lineage>
        <taxon>Eukaryota</taxon>
        <taxon>Fungi</taxon>
        <taxon>Dikarya</taxon>
        <taxon>Ascomycota</taxon>
        <taxon>Pezizomycotina</taxon>
        <taxon>Sordariomycetes</taxon>
        <taxon>Hypocreomycetidae</taxon>
        <taxon>Hypocreales</taxon>
        <taxon>Nectriaceae</taxon>
        <taxon>Fusarium</taxon>
        <taxon>Fusarium decemcellulare species complex</taxon>
    </lineage>
</organism>
<reference evidence="1" key="1">
    <citation type="submission" date="2022-08" db="EMBL/GenBank/DDBJ databases">
        <title>Genome Sequence of Fusarium decemcellulare.</title>
        <authorList>
            <person name="Buettner E."/>
        </authorList>
    </citation>
    <scope>NUCLEOTIDE SEQUENCE</scope>
    <source>
        <strain evidence="1">Babe19</strain>
    </source>
</reference>
<name>A0ACC1SUT9_9HYPO</name>
<keyword evidence="2" id="KW-1185">Reference proteome</keyword>
<accession>A0ACC1SUT9</accession>